<evidence type="ECO:0000259" key="3">
    <source>
        <dbReference type="PROSITE" id="PS51000"/>
    </source>
</evidence>
<organism evidence="4 5">
    <name type="scientific">Salmonella diarizonae</name>
    <dbReference type="NCBI Taxonomy" id="59204"/>
    <lineage>
        <taxon>Bacteria</taxon>
        <taxon>Pseudomonadati</taxon>
        <taxon>Pseudomonadota</taxon>
        <taxon>Gammaproteobacteria</taxon>
        <taxon>Enterobacterales</taxon>
        <taxon>Enterobacteriaceae</taxon>
        <taxon>Salmonella</taxon>
    </lineage>
</organism>
<keyword evidence="4" id="KW-0418">Kinase</keyword>
<evidence type="ECO:0000256" key="1">
    <source>
        <dbReference type="ARBA" id="ARBA00023015"/>
    </source>
</evidence>
<sequence length="57" mass="6580">MFKEERRHAIINLLIKDNSVSVSKLSGLYKVSQETIRSDLRFFRNPVCFSVAMAEGF</sequence>
<keyword evidence="4" id="KW-0808">Transferase</keyword>
<gene>
    <name evidence="4" type="ORF">NCTC10060_02594</name>
</gene>
<keyword evidence="2" id="KW-0804">Transcription</keyword>
<dbReference type="SMART" id="SM00420">
    <property type="entry name" value="HTH_DEOR"/>
    <property type="match status" value="1"/>
</dbReference>
<dbReference type="InterPro" id="IPR036390">
    <property type="entry name" value="WH_DNA-bd_sf"/>
</dbReference>
<dbReference type="InterPro" id="IPR036388">
    <property type="entry name" value="WH-like_DNA-bd_sf"/>
</dbReference>
<name>A0A379TYE1_SALDZ</name>
<feature type="domain" description="HTH deoR-type" evidence="3">
    <location>
        <begin position="3"/>
        <end position="57"/>
    </location>
</feature>
<dbReference type="Proteomes" id="UP000254633">
    <property type="component" value="Unassembled WGS sequence"/>
</dbReference>
<keyword evidence="1" id="KW-0805">Transcription regulation</keyword>
<dbReference type="PROSITE" id="PS51000">
    <property type="entry name" value="HTH_DEOR_2"/>
    <property type="match status" value="1"/>
</dbReference>
<dbReference type="SUPFAM" id="SSF46785">
    <property type="entry name" value="Winged helix' DNA-binding domain"/>
    <property type="match status" value="1"/>
</dbReference>
<accession>A0A379TYE1</accession>
<proteinExistence type="predicted"/>
<reference evidence="4 5" key="1">
    <citation type="submission" date="2018-06" db="EMBL/GenBank/DDBJ databases">
        <authorList>
            <consortium name="Pathogen Informatics"/>
            <person name="Doyle S."/>
        </authorList>
    </citation>
    <scope>NUCLEOTIDE SEQUENCE [LARGE SCALE GENOMIC DNA]</scope>
    <source>
        <strain evidence="4 5">NCTC10060</strain>
    </source>
</reference>
<evidence type="ECO:0000256" key="2">
    <source>
        <dbReference type="ARBA" id="ARBA00023163"/>
    </source>
</evidence>
<evidence type="ECO:0000313" key="4">
    <source>
        <dbReference type="EMBL" id="SUG55453.1"/>
    </source>
</evidence>
<dbReference type="GO" id="GO:0003700">
    <property type="term" value="F:DNA-binding transcription factor activity"/>
    <property type="evidence" value="ECO:0007669"/>
    <property type="project" value="InterPro"/>
</dbReference>
<protein>
    <submittedName>
        <fullName evidence="4">Ribokinase</fullName>
    </submittedName>
</protein>
<dbReference type="EMBL" id="UGXH01000003">
    <property type="protein sequence ID" value="SUG55453.1"/>
    <property type="molecule type" value="Genomic_DNA"/>
</dbReference>
<dbReference type="InterPro" id="IPR001034">
    <property type="entry name" value="DeoR_HTH"/>
</dbReference>
<dbReference type="GO" id="GO:0016301">
    <property type="term" value="F:kinase activity"/>
    <property type="evidence" value="ECO:0007669"/>
    <property type="project" value="UniProtKB-KW"/>
</dbReference>
<dbReference type="Pfam" id="PF08220">
    <property type="entry name" value="HTH_DeoR"/>
    <property type="match status" value="1"/>
</dbReference>
<evidence type="ECO:0000313" key="5">
    <source>
        <dbReference type="Proteomes" id="UP000254633"/>
    </source>
</evidence>
<dbReference type="Gene3D" id="1.10.10.10">
    <property type="entry name" value="Winged helix-like DNA-binding domain superfamily/Winged helix DNA-binding domain"/>
    <property type="match status" value="1"/>
</dbReference>
<dbReference type="AlphaFoldDB" id="A0A379TYE1"/>